<dbReference type="Proteomes" id="UP001316184">
    <property type="component" value="Chromosome"/>
</dbReference>
<dbReference type="PANTHER" id="PTHR23502:SF132">
    <property type="entry name" value="POLYAMINE TRANSPORTER 2-RELATED"/>
    <property type="match status" value="1"/>
</dbReference>
<feature type="transmembrane region" description="Helical" evidence="8">
    <location>
        <begin position="223"/>
        <end position="244"/>
    </location>
</feature>
<dbReference type="InterPro" id="IPR006311">
    <property type="entry name" value="TAT_signal"/>
</dbReference>
<dbReference type="InterPro" id="IPR004812">
    <property type="entry name" value="Efflux_drug-R_Bcr/CmlA"/>
</dbReference>
<dbReference type="NCBIfam" id="TIGR00710">
    <property type="entry name" value="efflux_Bcr_CflA"/>
    <property type="match status" value="1"/>
</dbReference>
<evidence type="ECO:0000256" key="2">
    <source>
        <dbReference type="ARBA" id="ARBA00006236"/>
    </source>
</evidence>
<gene>
    <name evidence="10" type="ORF">NQV15_16515</name>
</gene>
<evidence type="ECO:0000313" key="11">
    <source>
        <dbReference type="Proteomes" id="UP001316184"/>
    </source>
</evidence>
<feature type="transmembrane region" description="Helical" evidence="8">
    <location>
        <begin position="20"/>
        <end position="41"/>
    </location>
</feature>
<keyword evidence="6 8" id="KW-1133">Transmembrane helix</keyword>
<keyword evidence="4" id="KW-1003">Cell membrane</keyword>
<dbReference type="PROSITE" id="PS51318">
    <property type="entry name" value="TAT"/>
    <property type="match status" value="1"/>
</dbReference>
<dbReference type="RefSeq" id="WP_232403491.1">
    <property type="nucleotide sequence ID" value="NZ_CP102173.1"/>
</dbReference>
<comment type="similarity">
    <text evidence="2">Belongs to the major facilitator superfamily. Bcr/CmlA family.</text>
</comment>
<accession>A0ABY5M6I2</accession>
<dbReference type="SUPFAM" id="SSF103473">
    <property type="entry name" value="MFS general substrate transporter"/>
    <property type="match status" value="1"/>
</dbReference>
<feature type="transmembrane region" description="Helical" evidence="8">
    <location>
        <begin position="288"/>
        <end position="308"/>
    </location>
</feature>
<feature type="transmembrane region" description="Helical" evidence="8">
    <location>
        <begin position="53"/>
        <end position="76"/>
    </location>
</feature>
<feature type="transmembrane region" description="Helical" evidence="8">
    <location>
        <begin position="143"/>
        <end position="162"/>
    </location>
</feature>
<reference evidence="10 11" key="1">
    <citation type="submission" date="2022-08" db="EMBL/GenBank/DDBJ databases">
        <title>novel species in genus Aeromicrobium.</title>
        <authorList>
            <person name="Ye L."/>
        </authorList>
    </citation>
    <scope>NUCLEOTIDE SEQUENCE [LARGE SCALE GENOMIC DNA]</scope>
    <source>
        <strain evidence="11">zg-Y1379</strain>
    </source>
</reference>
<evidence type="ECO:0000256" key="6">
    <source>
        <dbReference type="ARBA" id="ARBA00022989"/>
    </source>
</evidence>
<dbReference type="EMBL" id="CP102173">
    <property type="protein sequence ID" value="UUP13432.1"/>
    <property type="molecule type" value="Genomic_DNA"/>
</dbReference>
<dbReference type="Pfam" id="PF07690">
    <property type="entry name" value="MFS_1"/>
    <property type="match status" value="1"/>
</dbReference>
<proteinExistence type="inferred from homology"/>
<feature type="transmembrane region" description="Helical" evidence="8">
    <location>
        <begin position="88"/>
        <end position="108"/>
    </location>
</feature>
<evidence type="ECO:0000313" key="10">
    <source>
        <dbReference type="EMBL" id="UUP13432.1"/>
    </source>
</evidence>
<dbReference type="Gene3D" id="1.20.1720.10">
    <property type="entry name" value="Multidrug resistance protein D"/>
    <property type="match status" value="1"/>
</dbReference>
<dbReference type="CDD" id="cd17320">
    <property type="entry name" value="MFS_MdfA_MDR_like"/>
    <property type="match status" value="1"/>
</dbReference>
<keyword evidence="5 8" id="KW-0812">Transmembrane</keyword>
<evidence type="ECO:0000256" key="7">
    <source>
        <dbReference type="ARBA" id="ARBA00023136"/>
    </source>
</evidence>
<evidence type="ECO:0000256" key="4">
    <source>
        <dbReference type="ARBA" id="ARBA00022475"/>
    </source>
</evidence>
<dbReference type="InterPro" id="IPR011701">
    <property type="entry name" value="MFS"/>
</dbReference>
<comment type="subcellular location">
    <subcellularLocation>
        <location evidence="1">Cell membrane</location>
        <topology evidence="1">Multi-pass membrane protein</topology>
    </subcellularLocation>
</comment>
<evidence type="ECO:0000256" key="3">
    <source>
        <dbReference type="ARBA" id="ARBA00022448"/>
    </source>
</evidence>
<keyword evidence="11" id="KW-1185">Reference proteome</keyword>
<dbReference type="InterPro" id="IPR020846">
    <property type="entry name" value="MFS_dom"/>
</dbReference>
<feature type="transmembrane region" description="Helical" evidence="8">
    <location>
        <begin position="376"/>
        <end position="396"/>
    </location>
</feature>
<evidence type="ECO:0000256" key="1">
    <source>
        <dbReference type="ARBA" id="ARBA00004651"/>
    </source>
</evidence>
<protein>
    <submittedName>
        <fullName evidence="10">Multidrug effflux MFS transporter</fullName>
    </submittedName>
</protein>
<organism evidence="10 11">
    <name type="scientific">Aeromicrobium wangtongii</name>
    <dbReference type="NCBI Taxonomy" id="2969247"/>
    <lineage>
        <taxon>Bacteria</taxon>
        <taxon>Bacillati</taxon>
        <taxon>Actinomycetota</taxon>
        <taxon>Actinomycetes</taxon>
        <taxon>Propionibacteriales</taxon>
        <taxon>Nocardioidaceae</taxon>
        <taxon>Aeromicrobium</taxon>
    </lineage>
</organism>
<feature type="transmembrane region" description="Helical" evidence="8">
    <location>
        <begin position="345"/>
        <end position="364"/>
    </location>
</feature>
<sequence>MSEALRDPRPTQEKLSRRGLLTLGALTATGPLVTDLYLPALPDLARSMGTSEAAGQLTMSVCLVGLALGQLVAGPLSDRIGRTGPLRWGVLILVVTSFLCAVATNIVLLLVLRLVQGLAGAAALVIARAIVRDVYDGARAAKVYSDLILVMGLAPVIGPVLGGQLLTVTDWRGIFVLLGAIASLLLAACWWCLDETHPPEVRAAAPSHQRALRTLLADPHFRSFMAITALLGIVLFTYISMSSFVLRNDFGLGPVAYALTFGANAVGMIIGSQVGARLVARTGPARMLRAGLLLIAAATTSLAIAFALDAPLAVPLVALWLVLAGLGMSMGSCTSLALGPHAGRAGSAAALLGTSQFLFGAAIPPLVSVGGTSGEVMGITMAAAGLGSLLALRVALRRS</sequence>
<feature type="transmembrane region" description="Helical" evidence="8">
    <location>
        <begin position="314"/>
        <end position="338"/>
    </location>
</feature>
<dbReference type="InterPro" id="IPR036259">
    <property type="entry name" value="MFS_trans_sf"/>
</dbReference>
<feature type="transmembrane region" description="Helical" evidence="8">
    <location>
        <begin position="256"/>
        <end position="276"/>
    </location>
</feature>
<keyword evidence="7 8" id="KW-0472">Membrane</keyword>
<feature type="transmembrane region" description="Helical" evidence="8">
    <location>
        <begin position="174"/>
        <end position="193"/>
    </location>
</feature>
<evidence type="ECO:0000256" key="5">
    <source>
        <dbReference type="ARBA" id="ARBA00022692"/>
    </source>
</evidence>
<dbReference type="PROSITE" id="PS50850">
    <property type="entry name" value="MFS"/>
    <property type="match status" value="1"/>
</dbReference>
<evidence type="ECO:0000256" key="8">
    <source>
        <dbReference type="SAM" id="Phobius"/>
    </source>
</evidence>
<feature type="domain" description="Major facilitator superfamily (MFS) profile" evidence="9">
    <location>
        <begin position="1"/>
        <end position="399"/>
    </location>
</feature>
<keyword evidence="3" id="KW-0813">Transport</keyword>
<evidence type="ECO:0000259" key="9">
    <source>
        <dbReference type="PROSITE" id="PS50850"/>
    </source>
</evidence>
<dbReference type="PANTHER" id="PTHR23502">
    <property type="entry name" value="MAJOR FACILITATOR SUPERFAMILY"/>
    <property type="match status" value="1"/>
</dbReference>
<feature type="transmembrane region" description="Helical" evidence="8">
    <location>
        <begin position="114"/>
        <end position="131"/>
    </location>
</feature>
<name>A0ABY5M6I2_9ACTN</name>